<evidence type="ECO:0000313" key="3">
    <source>
        <dbReference type="Proteomes" id="UP001324287"/>
    </source>
</evidence>
<proteinExistence type="predicted"/>
<feature type="region of interest" description="Disordered" evidence="1">
    <location>
        <begin position="218"/>
        <end position="277"/>
    </location>
</feature>
<keyword evidence="3" id="KW-1185">Reference proteome</keyword>
<name>A0ABZ1B2H3_9ACTN</name>
<reference evidence="2 3" key="1">
    <citation type="submission" date="2023-12" db="EMBL/GenBank/DDBJ databases">
        <title>Blastococcus brunescens sp. nov., an actonobacterium isolated from sandstone collected in sahara desert.</title>
        <authorList>
            <person name="Gtari M."/>
            <person name="Ghodhbane F."/>
        </authorList>
    </citation>
    <scope>NUCLEOTIDE SEQUENCE [LARGE SCALE GENOMIC DNA]</scope>
    <source>
        <strain evidence="2 3">BMG 8361</strain>
    </source>
</reference>
<dbReference type="Proteomes" id="UP001324287">
    <property type="component" value="Chromosome"/>
</dbReference>
<feature type="compositionally biased region" description="Low complexity" evidence="1">
    <location>
        <begin position="221"/>
        <end position="236"/>
    </location>
</feature>
<sequence length="277" mass="29704">MQSDLRLLLLASGLNLREENLHEVVLEAPVGQRRRIDVEVGATVFEVKRDLRVGNVRTDAVAQLAGYVADRVQETGARYAGVLTDGAEWHLYHLDAGELSLVSSFTLTSTSGLDDLIIWLDGVLATAEAIIPTPATVARRLGASSPAHALDVADLTALYERHAKHPGVALKRSLWAKLLTTALGTAFSDEDSLFIEHTLLVISAEIIGHAVIGFDPRTRTSAPPRSSVDSSSARPRFGASSKRTFSTGSWKSPAGLPSSPRWRDVWLGSTGATSSTT</sequence>
<evidence type="ECO:0000256" key="1">
    <source>
        <dbReference type="SAM" id="MobiDB-lite"/>
    </source>
</evidence>
<protein>
    <submittedName>
        <fullName evidence="2">Uncharacterized protein</fullName>
    </submittedName>
</protein>
<feature type="compositionally biased region" description="Polar residues" evidence="1">
    <location>
        <begin position="241"/>
        <end position="250"/>
    </location>
</feature>
<evidence type="ECO:0000313" key="2">
    <source>
        <dbReference type="EMBL" id="WRL65000.1"/>
    </source>
</evidence>
<gene>
    <name evidence="2" type="ORF">U6N30_04605</name>
</gene>
<organism evidence="2 3">
    <name type="scientific">Blastococcus brunescens</name>
    <dbReference type="NCBI Taxonomy" id="1564165"/>
    <lineage>
        <taxon>Bacteria</taxon>
        <taxon>Bacillati</taxon>
        <taxon>Actinomycetota</taxon>
        <taxon>Actinomycetes</taxon>
        <taxon>Geodermatophilales</taxon>
        <taxon>Geodermatophilaceae</taxon>
        <taxon>Blastococcus</taxon>
    </lineage>
</organism>
<accession>A0ABZ1B2H3</accession>
<dbReference type="EMBL" id="CP141261">
    <property type="protein sequence ID" value="WRL65000.1"/>
    <property type="molecule type" value="Genomic_DNA"/>
</dbReference>
<dbReference type="RefSeq" id="WP_324276324.1">
    <property type="nucleotide sequence ID" value="NZ_CP141261.1"/>
</dbReference>